<dbReference type="EMBL" id="JBHRYN010000008">
    <property type="protein sequence ID" value="MFC3701392.1"/>
    <property type="molecule type" value="Genomic_DNA"/>
</dbReference>
<sequence>MKELVSEIVLDLQMKYDPEFIILYGSVARGDYSGDSDIDIACFCRATDVSKDVRLFNGRKLDCWIYALKEAVPKKKEFLRFVGGELLIDKSGQGENFLKEVTDFYSAGPEPLKPDARKHLVEWSLNMVQRASGQSFEASYRRTLLLCQLLEVYFELRDHWFLGSKLSFSWLKEKDCEAYNLFETAFNEPTNLEALKKLVIVTINTDRSD</sequence>
<evidence type="ECO:0000259" key="1">
    <source>
        <dbReference type="Pfam" id="PF18765"/>
    </source>
</evidence>
<protein>
    <submittedName>
        <fullName evidence="2">Nucleotidyltransferase domain-containing protein</fullName>
    </submittedName>
</protein>
<keyword evidence="3" id="KW-1185">Reference proteome</keyword>
<reference evidence="3" key="1">
    <citation type="journal article" date="2019" name="Int. J. Syst. Evol. Microbiol.">
        <title>The Global Catalogue of Microorganisms (GCM) 10K type strain sequencing project: providing services to taxonomists for standard genome sequencing and annotation.</title>
        <authorList>
            <consortium name="The Broad Institute Genomics Platform"/>
            <consortium name="The Broad Institute Genome Sequencing Center for Infectious Disease"/>
            <person name="Wu L."/>
            <person name="Ma J."/>
        </authorList>
    </citation>
    <scope>NUCLEOTIDE SEQUENCE [LARGE SCALE GENOMIC DNA]</scope>
    <source>
        <strain evidence="3">CECT 8288</strain>
    </source>
</reference>
<organism evidence="2 3">
    <name type="scientific">Reinekea marina</name>
    <dbReference type="NCBI Taxonomy" id="1310421"/>
    <lineage>
        <taxon>Bacteria</taxon>
        <taxon>Pseudomonadati</taxon>
        <taxon>Pseudomonadota</taxon>
        <taxon>Gammaproteobacteria</taxon>
        <taxon>Oceanospirillales</taxon>
        <taxon>Saccharospirillaceae</taxon>
        <taxon>Reinekea</taxon>
    </lineage>
</organism>
<dbReference type="SUPFAM" id="SSF81301">
    <property type="entry name" value="Nucleotidyltransferase"/>
    <property type="match status" value="1"/>
</dbReference>
<comment type="caution">
    <text evidence="2">The sequence shown here is derived from an EMBL/GenBank/DDBJ whole genome shotgun (WGS) entry which is preliminary data.</text>
</comment>
<name>A0ABV7WR11_9GAMM</name>
<proteinExistence type="predicted"/>
<dbReference type="Proteomes" id="UP001595710">
    <property type="component" value="Unassembled WGS sequence"/>
</dbReference>
<dbReference type="InterPro" id="IPR043519">
    <property type="entry name" value="NT_sf"/>
</dbReference>
<dbReference type="CDD" id="cd05403">
    <property type="entry name" value="NT_KNTase_like"/>
    <property type="match status" value="1"/>
</dbReference>
<evidence type="ECO:0000313" key="3">
    <source>
        <dbReference type="Proteomes" id="UP001595710"/>
    </source>
</evidence>
<accession>A0ABV7WR11</accession>
<evidence type="ECO:0000313" key="2">
    <source>
        <dbReference type="EMBL" id="MFC3701392.1"/>
    </source>
</evidence>
<dbReference type="InterPro" id="IPR041633">
    <property type="entry name" value="Polbeta"/>
</dbReference>
<gene>
    <name evidence="2" type="ORF">ACFOND_07025</name>
</gene>
<dbReference type="Gene3D" id="3.30.460.10">
    <property type="entry name" value="Beta Polymerase, domain 2"/>
    <property type="match status" value="1"/>
</dbReference>
<dbReference type="Pfam" id="PF18765">
    <property type="entry name" value="Polbeta"/>
    <property type="match status" value="1"/>
</dbReference>
<feature type="domain" description="Polymerase beta nucleotidyltransferase" evidence="1">
    <location>
        <begin position="13"/>
        <end position="47"/>
    </location>
</feature>
<dbReference type="RefSeq" id="WP_377362611.1">
    <property type="nucleotide sequence ID" value="NZ_JBHRYN010000008.1"/>
</dbReference>